<dbReference type="Pfam" id="PF00172">
    <property type="entry name" value="Zn_clus"/>
    <property type="match status" value="1"/>
</dbReference>
<dbReference type="InterPro" id="IPR007219">
    <property type="entry name" value="XnlR_reg_dom"/>
</dbReference>
<reference evidence="9" key="1">
    <citation type="submission" date="2023-01" db="EMBL/GenBank/DDBJ databases">
        <title>Exophiala dermititidis isolated from Cystic Fibrosis Patient.</title>
        <authorList>
            <person name="Kurbessoian T."/>
            <person name="Crocker A."/>
            <person name="Murante D."/>
            <person name="Hogan D.A."/>
            <person name="Stajich J.E."/>
        </authorList>
    </citation>
    <scope>NUCLEOTIDE SEQUENCE</scope>
    <source>
        <strain evidence="9">Ex8</strain>
    </source>
</reference>
<evidence type="ECO:0000313" key="9">
    <source>
        <dbReference type="EMBL" id="KAJ8991001.1"/>
    </source>
</evidence>
<comment type="subcellular location">
    <subcellularLocation>
        <location evidence="1">Nucleus</location>
    </subcellularLocation>
</comment>
<dbReference type="GO" id="GO:0006351">
    <property type="term" value="P:DNA-templated transcription"/>
    <property type="evidence" value="ECO:0007669"/>
    <property type="project" value="InterPro"/>
</dbReference>
<organism evidence="9 10">
    <name type="scientific">Exophiala dermatitidis</name>
    <name type="common">Black yeast-like fungus</name>
    <name type="synonym">Wangiella dermatitidis</name>
    <dbReference type="NCBI Taxonomy" id="5970"/>
    <lineage>
        <taxon>Eukaryota</taxon>
        <taxon>Fungi</taxon>
        <taxon>Dikarya</taxon>
        <taxon>Ascomycota</taxon>
        <taxon>Pezizomycotina</taxon>
        <taxon>Eurotiomycetes</taxon>
        <taxon>Chaetothyriomycetidae</taxon>
        <taxon>Chaetothyriales</taxon>
        <taxon>Herpotrichiellaceae</taxon>
        <taxon>Exophiala</taxon>
    </lineage>
</organism>
<dbReference type="InterPro" id="IPR001138">
    <property type="entry name" value="Zn2Cys6_DnaBD"/>
</dbReference>
<keyword evidence="2" id="KW-0479">Metal-binding</keyword>
<sequence length="659" mass="73999">MSQKRPYDDSGQSPGRRPPPPPPRVSRTKACMECRRHKIKCEVRTGESACTKCLKGGIECVFQDLTQKFQEEDALWKTQTKMEIGQMRAAIQHLLKHNQLPDLSTYHAASTVTSPANPGSAAALIVPPMDMTRENSQEPQSRDDAGLVPAPMSSLYDLTRLKTLRSSVLWRQNANMLDDDFISQGVISLEDAEYLFSRYLQNNNQLLWGGVLLPHPTLVSVRRSSTMLTAAVLTIAALHVPDRDELLQTCYSIFVSLVSNTCLSRHHTLDDVRALSLGAFYLSNLSWKLSGMAVRLAVEMNLHQSFQKRNRPQPNQHECVRLWYALYVCEHHFSIAYGRPPIIGDDLAVKNVEKFLESPEIVPGDVRLAAQVALFRILTEAYTEYGSDPEQPLGEQDFERLRVFNFAIEQWRLTWQARSADSVEVGSYPSKGVVLYYHFARFQLNSLALRAVAGPNSPIVEPLTYDRREAANIAISAATSTLTLILEENDLRRAMPGVPIFTHTMVAFCATFLLKMAMKWSSNTPVMMNTWSHDASNLGLNFSASQVIALIRRSADFLAEVSEKLNQKHLTRHIVAGIRYLLKSFDEETEASSRDGSLSYQHNNSQEPFIGNLNSTTNASDGLNGNYNFYDLVGSYGFGFDESYLGQVEAHDPDLWSYT</sequence>
<evidence type="ECO:0000256" key="3">
    <source>
        <dbReference type="ARBA" id="ARBA00023015"/>
    </source>
</evidence>
<evidence type="ECO:0000256" key="7">
    <source>
        <dbReference type="SAM" id="MobiDB-lite"/>
    </source>
</evidence>
<dbReference type="CDD" id="cd00067">
    <property type="entry name" value="GAL4"/>
    <property type="match status" value="1"/>
</dbReference>
<dbReference type="SMART" id="SM00906">
    <property type="entry name" value="Fungal_trans"/>
    <property type="match status" value="1"/>
</dbReference>
<comment type="caution">
    <text evidence="9">The sequence shown here is derived from an EMBL/GenBank/DDBJ whole genome shotgun (WGS) entry which is preliminary data.</text>
</comment>
<evidence type="ECO:0000256" key="1">
    <source>
        <dbReference type="ARBA" id="ARBA00004123"/>
    </source>
</evidence>
<name>A0AAN6EVD7_EXODE</name>
<evidence type="ECO:0000256" key="2">
    <source>
        <dbReference type="ARBA" id="ARBA00022723"/>
    </source>
</evidence>
<feature type="domain" description="Zn(2)-C6 fungal-type" evidence="8">
    <location>
        <begin position="30"/>
        <end position="62"/>
    </location>
</feature>
<dbReference type="AlphaFoldDB" id="A0AAN6EVD7"/>
<dbReference type="InterPro" id="IPR036864">
    <property type="entry name" value="Zn2-C6_fun-type_DNA-bd_sf"/>
</dbReference>
<accession>A0AAN6EVD7</accession>
<keyword evidence="6" id="KW-0539">Nucleus</keyword>
<keyword evidence="5" id="KW-0804">Transcription</keyword>
<keyword evidence="4" id="KW-0238">DNA-binding</keyword>
<dbReference type="Gene3D" id="4.10.240.10">
    <property type="entry name" value="Zn(2)-C6 fungal-type DNA-binding domain"/>
    <property type="match status" value="1"/>
</dbReference>
<dbReference type="InterPro" id="IPR051089">
    <property type="entry name" value="prtT"/>
</dbReference>
<dbReference type="EMBL" id="JAJGCB010000009">
    <property type="protein sequence ID" value="KAJ8991001.1"/>
    <property type="molecule type" value="Genomic_DNA"/>
</dbReference>
<dbReference type="PROSITE" id="PS50048">
    <property type="entry name" value="ZN2_CY6_FUNGAL_2"/>
    <property type="match status" value="1"/>
</dbReference>
<evidence type="ECO:0000256" key="4">
    <source>
        <dbReference type="ARBA" id="ARBA00023125"/>
    </source>
</evidence>
<protein>
    <recommendedName>
        <fullName evidence="8">Zn(2)-C6 fungal-type domain-containing protein</fullName>
    </recommendedName>
</protein>
<dbReference type="GO" id="GO:0005634">
    <property type="term" value="C:nucleus"/>
    <property type="evidence" value="ECO:0007669"/>
    <property type="project" value="UniProtKB-SubCell"/>
</dbReference>
<evidence type="ECO:0000256" key="5">
    <source>
        <dbReference type="ARBA" id="ARBA00023163"/>
    </source>
</evidence>
<dbReference type="Pfam" id="PF04082">
    <property type="entry name" value="Fungal_trans"/>
    <property type="match status" value="1"/>
</dbReference>
<gene>
    <name evidence="9" type="ORF">HRR80_005059</name>
</gene>
<dbReference type="SUPFAM" id="SSF57701">
    <property type="entry name" value="Zn2/Cys6 DNA-binding domain"/>
    <property type="match status" value="1"/>
</dbReference>
<keyword evidence="3" id="KW-0805">Transcription regulation</keyword>
<dbReference type="GO" id="GO:0000981">
    <property type="term" value="F:DNA-binding transcription factor activity, RNA polymerase II-specific"/>
    <property type="evidence" value="ECO:0007669"/>
    <property type="project" value="InterPro"/>
</dbReference>
<evidence type="ECO:0000256" key="6">
    <source>
        <dbReference type="ARBA" id="ARBA00023242"/>
    </source>
</evidence>
<dbReference type="GO" id="GO:0008270">
    <property type="term" value="F:zinc ion binding"/>
    <property type="evidence" value="ECO:0007669"/>
    <property type="project" value="InterPro"/>
</dbReference>
<evidence type="ECO:0000313" key="10">
    <source>
        <dbReference type="Proteomes" id="UP001161757"/>
    </source>
</evidence>
<dbReference type="PROSITE" id="PS00463">
    <property type="entry name" value="ZN2_CY6_FUNGAL_1"/>
    <property type="match status" value="1"/>
</dbReference>
<evidence type="ECO:0000259" key="8">
    <source>
        <dbReference type="PROSITE" id="PS50048"/>
    </source>
</evidence>
<dbReference type="Proteomes" id="UP001161757">
    <property type="component" value="Unassembled WGS sequence"/>
</dbReference>
<proteinExistence type="predicted"/>
<feature type="region of interest" description="Disordered" evidence="7">
    <location>
        <begin position="1"/>
        <end position="27"/>
    </location>
</feature>
<dbReference type="CDD" id="cd12148">
    <property type="entry name" value="fungal_TF_MHR"/>
    <property type="match status" value="1"/>
</dbReference>
<dbReference type="SMART" id="SM00066">
    <property type="entry name" value="GAL4"/>
    <property type="match status" value="1"/>
</dbReference>
<dbReference type="PANTHER" id="PTHR31845">
    <property type="entry name" value="FINGER DOMAIN PROTEIN, PUTATIVE-RELATED"/>
    <property type="match status" value="1"/>
</dbReference>
<dbReference type="GO" id="GO:0000976">
    <property type="term" value="F:transcription cis-regulatory region binding"/>
    <property type="evidence" value="ECO:0007669"/>
    <property type="project" value="TreeGrafter"/>
</dbReference>
<dbReference type="PANTHER" id="PTHR31845:SF17">
    <property type="entry name" value="ZN(II)2CYS6 TRANSCRIPTION FACTOR (EUROFUNG)"/>
    <property type="match status" value="1"/>
</dbReference>